<evidence type="ECO:0008006" key="4">
    <source>
        <dbReference type="Google" id="ProtNLM"/>
    </source>
</evidence>
<dbReference type="InterPro" id="IPR019410">
    <property type="entry name" value="Methyltransf_16"/>
</dbReference>
<dbReference type="Pfam" id="PF10294">
    <property type="entry name" value="Methyltransf_16"/>
    <property type="match status" value="1"/>
</dbReference>
<feature type="signal peptide" evidence="1">
    <location>
        <begin position="1"/>
        <end position="17"/>
    </location>
</feature>
<dbReference type="PANTHER" id="PTHR14614:SF109">
    <property type="entry name" value="RIBOSOMAL LYSINE N-METHYLTRANSFERASE 5"/>
    <property type="match status" value="1"/>
</dbReference>
<accession>A0A976IIQ3</accession>
<reference evidence="2 3" key="1">
    <citation type="journal article" date="2021" name="Genome Biol.">
        <title>AFLAP: assembly-free linkage analysis pipeline using k-mers from genome sequencing data.</title>
        <authorList>
            <person name="Fletcher K."/>
            <person name="Zhang L."/>
            <person name="Gil J."/>
            <person name="Han R."/>
            <person name="Cavanaugh K."/>
            <person name="Michelmore R."/>
        </authorList>
    </citation>
    <scope>NUCLEOTIDE SEQUENCE [LARGE SCALE GENOMIC DNA]</scope>
    <source>
        <strain evidence="2 3">SF5</strain>
    </source>
</reference>
<keyword evidence="3" id="KW-1185">Reference proteome</keyword>
<dbReference type="EMBL" id="SHOA02000012">
    <property type="protein sequence ID" value="TDH72531.1"/>
    <property type="molecule type" value="Genomic_DNA"/>
</dbReference>
<dbReference type="Proteomes" id="UP000294530">
    <property type="component" value="Unassembled WGS sequence"/>
</dbReference>
<dbReference type="SUPFAM" id="SSF53335">
    <property type="entry name" value="S-adenosyl-L-methionine-dependent methyltransferases"/>
    <property type="match status" value="1"/>
</dbReference>
<dbReference type="OrthoDB" id="407325at2759"/>
<dbReference type="PANTHER" id="PTHR14614">
    <property type="entry name" value="HEPATOCELLULAR CARCINOMA-ASSOCIATED ANTIGEN"/>
    <property type="match status" value="1"/>
</dbReference>
<dbReference type="AlphaFoldDB" id="A0A976IIQ3"/>
<dbReference type="InterPro" id="IPR029063">
    <property type="entry name" value="SAM-dependent_MTases_sf"/>
</dbReference>
<organism evidence="2 3">
    <name type="scientific">Bremia lactucae</name>
    <name type="common">Lettuce downy mildew</name>
    <dbReference type="NCBI Taxonomy" id="4779"/>
    <lineage>
        <taxon>Eukaryota</taxon>
        <taxon>Sar</taxon>
        <taxon>Stramenopiles</taxon>
        <taxon>Oomycota</taxon>
        <taxon>Peronosporomycetes</taxon>
        <taxon>Peronosporales</taxon>
        <taxon>Peronosporaceae</taxon>
        <taxon>Bremia</taxon>
    </lineage>
</organism>
<evidence type="ECO:0000313" key="3">
    <source>
        <dbReference type="Proteomes" id="UP000294530"/>
    </source>
</evidence>
<dbReference type="Gene3D" id="3.40.50.150">
    <property type="entry name" value="Vaccinia Virus protein VP39"/>
    <property type="match status" value="1"/>
</dbReference>
<comment type="caution">
    <text evidence="2">The sequence shown here is derived from an EMBL/GenBank/DDBJ whole genome shotgun (WGS) entry which is preliminary data.</text>
</comment>
<evidence type="ECO:0000313" key="2">
    <source>
        <dbReference type="EMBL" id="TDH72531.1"/>
    </source>
</evidence>
<dbReference type="RefSeq" id="XP_067822030.1">
    <property type="nucleotide sequence ID" value="XM_067958905.1"/>
</dbReference>
<proteinExistence type="predicted"/>
<name>A0A976IIQ3_BRELC</name>
<dbReference type="KEGG" id="blac:94344576"/>
<protein>
    <recommendedName>
        <fullName evidence="4">Calmodulin-lysine N-methyltransferase</fullName>
    </recommendedName>
</protein>
<sequence>MTALLISLLQLVFLAMASMPQPLILRVEFQQQHNLPDTLQGPMTLRLSNHPASLAELHEVLDRQLVAHLLDFRVDNRQMMKLNMTIEIYNQEKQRFVTLKEISQLGERRSRLSITLANADAVFPGHTCLALPSKNFTDIAGDNKIEIDGRVVFISEVANSGKGTGLTTWDGSVVLAKYLEHNRHSGIAGSRVVELGSGTGLVGIAAAILGANQVILSDLPYVVDNLAKNVAETVKLAARIGRPIESEVSVEVLDWFKPPTDLGDIDILLASDVVWVEELIPPLVATFDTLLRHSTAKTRILMSHQKRSNRSDRLFLIELNRYKLIRSRVPASNFHPDFFSDHIEVWEIVRAV</sequence>
<keyword evidence="1" id="KW-0732">Signal</keyword>
<dbReference type="CDD" id="cd02440">
    <property type="entry name" value="AdoMet_MTases"/>
    <property type="match status" value="1"/>
</dbReference>
<evidence type="ECO:0000256" key="1">
    <source>
        <dbReference type="SAM" id="SignalP"/>
    </source>
</evidence>
<feature type="chain" id="PRO_5037332689" description="Calmodulin-lysine N-methyltransferase" evidence="1">
    <location>
        <begin position="18"/>
        <end position="352"/>
    </location>
</feature>
<gene>
    <name evidence="2" type="ORF">CCR75_000799</name>
</gene>
<dbReference type="GeneID" id="94344576"/>